<feature type="region of interest" description="Disordered" evidence="1">
    <location>
        <begin position="34"/>
        <end position="85"/>
    </location>
</feature>
<organism evidence="3 4">
    <name type="scientific">Embleya scabrispora</name>
    <dbReference type="NCBI Taxonomy" id="159449"/>
    <lineage>
        <taxon>Bacteria</taxon>
        <taxon>Bacillati</taxon>
        <taxon>Actinomycetota</taxon>
        <taxon>Actinomycetes</taxon>
        <taxon>Kitasatosporales</taxon>
        <taxon>Streptomycetaceae</taxon>
        <taxon>Embleya</taxon>
    </lineage>
</organism>
<dbReference type="Pfam" id="PF14200">
    <property type="entry name" value="RicinB_lectin_2"/>
    <property type="match status" value="1"/>
</dbReference>
<dbReference type="PROSITE" id="PS50231">
    <property type="entry name" value="RICIN_B_LECTIN"/>
    <property type="match status" value="1"/>
</dbReference>
<dbReference type="OrthoDB" id="9802600at2"/>
<evidence type="ECO:0000256" key="1">
    <source>
        <dbReference type="SAM" id="MobiDB-lite"/>
    </source>
</evidence>
<evidence type="ECO:0000313" key="3">
    <source>
        <dbReference type="EMBL" id="OPC82790.1"/>
    </source>
</evidence>
<feature type="compositionally biased region" description="Low complexity" evidence="1">
    <location>
        <begin position="35"/>
        <end position="85"/>
    </location>
</feature>
<dbReference type="AlphaFoldDB" id="A0A1T3P1M8"/>
<dbReference type="STRING" id="159449.B4N89_19240"/>
<dbReference type="CDD" id="cd00161">
    <property type="entry name" value="beta-trefoil_Ricin-like"/>
    <property type="match status" value="1"/>
</dbReference>
<sequence length="221" mass="22125">MPRRRIWIAALCAVALAGFLAGGLVGVFGGGDGGSSHAAATSPVPTTTSPSPTAVTAGQISSAPPTSAPPTSASPTPSKSASAKPPLAANGRYVLLLPDGRAMDVMGASDRDRAAVIAYPMGPGKANQQWVIRDAGGGFVRLESALSRKCLEVSGGREPRAYQDDCGRAENQMWKPQPSGSGVVLVARNGAALGLGDRVGGQQGLGLVPVGSGSVWQPSGA</sequence>
<evidence type="ECO:0000313" key="4">
    <source>
        <dbReference type="Proteomes" id="UP000190037"/>
    </source>
</evidence>
<dbReference type="SUPFAM" id="SSF50370">
    <property type="entry name" value="Ricin B-like lectins"/>
    <property type="match status" value="1"/>
</dbReference>
<name>A0A1T3P1M8_9ACTN</name>
<proteinExistence type="predicted"/>
<dbReference type="Proteomes" id="UP000190037">
    <property type="component" value="Unassembled WGS sequence"/>
</dbReference>
<keyword evidence="4" id="KW-1185">Reference proteome</keyword>
<dbReference type="RefSeq" id="WP_078977076.1">
    <property type="nucleotide sequence ID" value="NZ_MWQN01000001.1"/>
</dbReference>
<dbReference type="EMBL" id="MWQN01000001">
    <property type="protein sequence ID" value="OPC82790.1"/>
    <property type="molecule type" value="Genomic_DNA"/>
</dbReference>
<protein>
    <recommendedName>
        <fullName evidence="2">Ricin B lectin domain-containing protein</fullName>
    </recommendedName>
</protein>
<evidence type="ECO:0000259" key="2">
    <source>
        <dbReference type="Pfam" id="PF14200"/>
    </source>
</evidence>
<accession>A0A1T3P1M8</accession>
<comment type="caution">
    <text evidence="3">The sequence shown here is derived from an EMBL/GenBank/DDBJ whole genome shotgun (WGS) entry which is preliminary data.</text>
</comment>
<dbReference type="Gene3D" id="2.80.10.50">
    <property type="match status" value="1"/>
</dbReference>
<feature type="domain" description="Ricin B lectin" evidence="2">
    <location>
        <begin position="126"/>
        <end position="190"/>
    </location>
</feature>
<gene>
    <name evidence="3" type="ORF">B4N89_19240</name>
</gene>
<dbReference type="InterPro" id="IPR000772">
    <property type="entry name" value="Ricin_B_lectin"/>
</dbReference>
<dbReference type="InterPro" id="IPR035992">
    <property type="entry name" value="Ricin_B-like_lectins"/>
</dbReference>
<reference evidence="3 4" key="1">
    <citation type="submission" date="2017-03" db="EMBL/GenBank/DDBJ databases">
        <title>Draft genome sequence of Streptomyces scabrisporus NF3, endophyte isolated from Amphipterygium adstringens.</title>
        <authorList>
            <person name="Vazquez M."/>
            <person name="Ceapa C.D."/>
            <person name="Rodriguez Luna D."/>
            <person name="Sanchez Esquivel S."/>
        </authorList>
    </citation>
    <scope>NUCLEOTIDE SEQUENCE [LARGE SCALE GENOMIC DNA]</scope>
    <source>
        <strain evidence="3 4">NF3</strain>
    </source>
</reference>